<dbReference type="InterPro" id="IPR013783">
    <property type="entry name" value="Ig-like_fold"/>
</dbReference>
<dbReference type="EMBL" id="CAAJGR010000042">
    <property type="protein sequence ID" value="VHO00594.1"/>
    <property type="molecule type" value="Genomic_DNA"/>
</dbReference>
<dbReference type="InterPro" id="IPR011123">
    <property type="entry name" value="Y_Y_Y"/>
</dbReference>
<dbReference type="InterPro" id="IPR011110">
    <property type="entry name" value="Reg_prop"/>
</dbReference>
<organism evidence="4">
    <name type="scientific">Rheinheimera sp. BAL341</name>
    <dbReference type="NCBI Taxonomy" id="1708203"/>
    <lineage>
        <taxon>Bacteria</taxon>
        <taxon>Pseudomonadati</taxon>
        <taxon>Pseudomonadota</taxon>
        <taxon>Gammaproteobacteria</taxon>
        <taxon>Chromatiales</taxon>
        <taxon>Chromatiaceae</taxon>
        <taxon>Rheinheimera</taxon>
    </lineage>
</organism>
<dbReference type="SMART" id="SM00267">
    <property type="entry name" value="GGDEF"/>
    <property type="match status" value="1"/>
</dbReference>
<evidence type="ECO:0000313" key="4">
    <source>
        <dbReference type="EMBL" id="VHO00594.1"/>
    </source>
</evidence>
<evidence type="ECO:0000256" key="2">
    <source>
        <dbReference type="SAM" id="Phobius"/>
    </source>
</evidence>
<dbReference type="Pfam" id="PF00990">
    <property type="entry name" value="GGDEF"/>
    <property type="match status" value="1"/>
</dbReference>
<name>A0A486XFW5_9GAMM</name>
<keyword evidence="2" id="KW-0472">Membrane</keyword>
<dbReference type="PROSITE" id="PS50887">
    <property type="entry name" value="GGDEF"/>
    <property type="match status" value="1"/>
</dbReference>
<gene>
    <name evidence="4" type="ORF">BAL341_167</name>
</gene>
<dbReference type="Pfam" id="PF07495">
    <property type="entry name" value="Y_Y_Y"/>
    <property type="match status" value="1"/>
</dbReference>
<keyword evidence="2" id="KW-1133">Transmembrane helix</keyword>
<accession>A0A486XFW5</accession>
<dbReference type="InterPro" id="IPR043128">
    <property type="entry name" value="Rev_trsase/Diguanyl_cyclase"/>
</dbReference>
<dbReference type="FunFam" id="3.30.70.270:FF:000001">
    <property type="entry name" value="Diguanylate cyclase domain protein"/>
    <property type="match status" value="1"/>
</dbReference>
<dbReference type="GO" id="GO:0003824">
    <property type="term" value="F:catalytic activity"/>
    <property type="evidence" value="ECO:0007669"/>
    <property type="project" value="UniProtKB-ARBA"/>
</dbReference>
<dbReference type="PANTHER" id="PTHR46663:SF2">
    <property type="entry name" value="GGDEF DOMAIN-CONTAINING PROTEIN"/>
    <property type="match status" value="1"/>
</dbReference>
<dbReference type="InterPro" id="IPR015943">
    <property type="entry name" value="WD40/YVTN_repeat-like_dom_sf"/>
</dbReference>
<sequence length="974" mass="110493">MNKLRVFAKVKLPPRQFDVLMKTFLALLVLALLCFESLADSLQLPAAELHVRRLTVRDGLPSAYINRILQRQDGFIWLGSKGGLSRFDGKNFSNYQIASDSGLLSNDVLSLLEDQQQRLWVGTARGLFLFDDDSQQFQYIALGNQAPTVLSLFQDSNQQVWAGTDRGVFLLPQDAGVATQFGNQLEVKVMLNYHSQLWLGTKQGLFTLDQNSGIASQVILAGDAEIDVRQSRIFDAFVSDNKFYLATDRDGLLLFNPATQKVEKQWLKTEQLSSDSIWSVIRHSNQVWLGYFYDGISSLSIDDSAMMHYRHNPQIQYSLPHDNISQLYIDQQQQLWIATTNGLAVTNLADQAIRHLGEYQQISNKHIWSLALSGNDLWFGSENGLNRYDLQQHRLKVYQSGEGRDQLPRSVIWSLLPLGDELLLATNDGLLAFSPVTATVRAWPAPPWQQAERATEVYSLRQHQQHLLLGYYGGYFAVYDLVSQQYILQQQLTNTDYITDALQLQQQGYLLATDNGLFQLKDGQVQALAGLLPELAQQSLHITSLLAVGEQIWASTQDHGLLILQLQQGQWQLQHQLNVADGLAENQLRALALATDGQVWLTGMKTLSSIDPVSLQIRRLSRHLHWLDMEFHANASLKQSGDVLAFGGNQGVIFFAPEALSQQVTFPALHLTKAQLMTEQVLVKHNQLTIPPMANYYSFQFAALDFLSPERIQYQYQLQPLLKTWQPMLNNQLSLSRLPYGEYQLKVRATNADGIWDSESTDIALMLVAPWYLTAWAKAVYVVLALFMLLFTGWSLVSRFSKLKQVANHDALTSLPNRRYFQHELQQRLQQCRLHQQQLALMFFDLNRFKQLNDSCGHEAGDQLLIQVAARLQQAIRNTDFAARLAGDEFVVILSRIQHQQELDATVARISKNLCQHYQLTAELEVALSCSIGISVFDKHNQVSADRLLQQADEAMYRSKQQQQAWCYFQATTT</sequence>
<dbReference type="NCBIfam" id="TIGR00254">
    <property type="entry name" value="GGDEF"/>
    <property type="match status" value="1"/>
</dbReference>
<dbReference type="InterPro" id="IPR052163">
    <property type="entry name" value="DGC-Regulatory_Protein"/>
</dbReference>
<dbReference type="Gene3D" id="2.60.40.10">
    <property type="entry name" value="Immunoglobulins"/>
    <property type="match status" value="1"/>
</dbReference>
<protein>
    <submittedName>
        <fullName evidence="4">Diguanylate cyclase/phosphodiesterase (GGDEF &amp; EAL domains) with PAS/PAC sensor(S)</fullName>
    </submittedName>
</protein>
<evidence type="ECO:0000259" key="3">
    <source>
        <dbReference type="PROSITE" id="PS50887"/>
    </source>
</evidence>
<dbReference type="AlphaFoldDB" id="A0A486XFW5"/>
<dbReference type="Gene3D" id="3.30.70.270">
    <property type="match status" value="1"/>
</dbReference>
<feature type="domain" description="GGDEF" evidence="3">
    <location>
        <begin position="837"/>
        <end position="971"/>
    </location>
</feature>
<reference evidence="4" key="1">
    <citation type="submission" date="2019-04" db="EMBL/GenBank/DDBJ databases">
        <authorList>
            <person name="Brambilla D."/>
        </authorList>
    </citation>
    <scope>NUCLEOTIDE SEQUENCE</scope>
    <source>
        <strain evidence="4">BAL1</strain>
    </source>
</reference>
<proteinExistence type="predicted"/>
<dbReference type="InterPro" id="IPR029787">
    <property type="entry name" value="Nucleotide_cyclase"/>
</dbReference>
<dbReference type="CDD" id="cd01949">
    <property type="entry name" value="GGDEF"/>
    <property type="match status" value="1"/>
</dbReference>
<keyword evidence="2" id="KW-0812">Transmembrane</keyword>
<dbReference type="SUPFAM" id="SSF63829">
    <property type="entry name" value="Calcium-dependent phosphotriesterase"/>
    <property type="match status" value="1"/>
</dbReference>
<dbReference type="SUPFAM" id="SSF50998">
    <property type="entry name" value="Quinoprotein alcohol dehydrogenase-like"/>
    <property type="match status" value="1"/>
</dbReference>
<dbReference type="InterPro" id="IPR011047">
    <property type="entry name" value="Quinoprotein_ADH-like_sf"/>
</dbReference>
<dbReference type="SUPFAM" id="SSF55073">
    <property type="entry name" value="Nucleotide cyclase"/>
    <property type="match status" value="1"/>
</dbReference>
<feature type="transmembrane region" description="Helical" evidence="2">
    <location>
        <begin position="775"/>
        <end position="797"/>
    </location>
</feature>
<comment type="cofactor">
    <cofactor evidence="1">
        <name>Mg(2+)</name>
        <dbReference type="ChEBI" id="CHEBI:18420"/>
    </cofactor>
</comment>
<dbReference type="Gene3D" id="2.130.10.10">
    <property type="entry name" value="YVTN repeat-like/Quinoprotein amine dehydrogenase"/>
    <property type="match status" value="3"/>
</dbReference>
<dbReference type="InterPro" id="IPR000160">
    <property type="entry name" value="GGDEF_dom"/>
</dbReference>
<dbReference type="Pfam" id="PF07494">
    <property type="entry name" value="Reg_prop"/>
    <property type="match status" value="2"/>
</dbReference>
<dbReference type="PANTHER" id="PTHR46663">
    <property type="entry name" value="DIGUANYLATE CYCLASE DGCT-RELATED"/>
    <property type="match status" value="1"/>
</dbReference>
<evidence type="ECO:0000256" key="1">
    <source>
        <dbReference type="ARBA" id="ARBA00001946"/>
    </source>
</evidence>